<dbReference type="EMBL" id="JARKIF010000033">
    <property type="protein sequence ID" value="KAJ7611264.1"/>
    <property type="molecule type" value="Genomic_DNA"/>
</dbReference>
<evidence type="ECO:0000313" key="2">
    <source>
        <dbReference type="Proteomes" id="UP001221142"/>
    </source>
</evidence>
<gene>
    <name evidence="1" type="ORF">FB45DRAFT_875462</name>
</gene>
<proteinExistence type="predicted"/>
<keyword evidence="2" id="KW-1185">Reference proteome</keyword>
<evidence type="ECO:0000313" key="1">
    <source>
        <dbReference type="EMBL" id="KAJ7611264.1"/>
    </source>
</evidence>
<name>A0AAD7B6I6_9AGAR</name>
<accession>A0AAD7B6I6</accession>
<dbReference type="Proteomes" id="UP001221142">
    <property type="component" value="Unassembled WGS sequence"/>
</dbReference>
<protein>
    <submittedName>
        <fullName evidence="1">Uncharacterized protein</fullName>
    </submittedName>
</protein>
<comment type="caution">
    <text evidence="1">The sequence shown here is derived from an EMBL/GenBank/DDBJ whole genome shotgun (WGS) entry which is preliminary data.</text>
</comment>
<organism evidence="1 2">
    <name type="scientific">Roridomyces roridus</name>
    <dbReference type="NCBI Taxonomy" id="1738132"/>
    <lineage>
        <taxon>Eukaryota</taxon>
        <taxon>Fungi</taxon>
        <taxon>Dikarya</taxon>
        <taxon>Basidiomycota</taxon>
        <taxon>Agaricomycotina</taxon>
        <taxon>Agaricomycetes</taxon>
        <taxon>Agaricomycetidae</taxon>
        <taxon>Agaricales</taxon>
        <taxon>Marasmiineae</taxon>
        <taxon>Mycenaceae</taxon>
        <taxon>Roridomyces</taxon>
    </lineage>
</organism>
<dbReference type="AlphaFoldDB" id="A0AAD7B6I6"/>
<reference evidence="1" key="1">
    <citation type="submission" date="2023-03" db="EMBL/GenBank/DDBJ databases">
        <title>Massive genome expansion in bonnet fungi (Mycena s.s.) driven by repeated elements and novel gene families across ecological guilds.</title>
        <authorList>
            <consortium name="Lawrence Berkeley National Laboratory"/>
            <person name="Harder C.B."/>
            <person name="Miyauchi S."/>
            <person name="Viragh M."/>
            <person name="Kuo A."/>
            <person name="Thoen E."/>
            <person name="Andreopoulos B."/>
            <person name="Lu D."/>
            <person name="Skrede I."/>
            <person name="Drula E."/>
            <person name="Henrissat B."/>
            <person name="Morin E."/>
            <person name="Kohler A."/>
            <person name="Barry K."/>
            <person name="LaButti K."/>
            <person name="Morin E."/>
            <person name="Salamov A."/>
            <person name="Lipzen A."/>
            <person name="Mereny Z."/>
            <person name="Hegedus B."/>
            <person name="Baldrian P."/>
            <person name="Stursova M."/>
            <person name="Weitz H."/>
            <person name="Taylor A."/>
            <person name="Grigoriev I.V."/>
            <person name="Nagy L.G."/>
            <person name="Martin F."/>
            <person name="Kauserud H."/>
        </authorList>
    </citation>
    <scope>NUCLEOTIDE SEQUENCE</scope>
    <source>
        <strain evidence="1">9284</strain>
    </source>
</reference>
<sequence>MASKCIPLALDPKMGEETNGKLGPLSCHSLALGIKLLNNESGQAATRSWWIEREKEELPTGLKGRYYFDTTIRRLQFPKSTPGLSVGIGTGKPAELFTPVSTGSRRHGTIHDGSAAYPRVTGMQLGYRYPYPRRVNPSTRAGTPHEDEEEVLDKEGLRYPTLAFILPFSIGSKRIQLLLSFIHRAAPMSSFTSMTMTITHLVSFLTRPLMRAHAPKTILALQQHLLAAFTAPDFMATEFPSGKPGSDN</sequence>